<evidence type="ECO:0000256" key="5">
    <source>
        <dbReference type="SAM" id="MobiDB-lite"/>
    </source>
</evidence>
<dbReference type="GO" id="GO:0005634">
    <property type="term" value="C:nucleus"/>
    <property type="evidence" value="ECO:0007669"/>
    <property type="project" value="TreeGrafter"/>
</dbReference>
<accession>A0A1U7SRK5</accession>
<comment type="subcellular location">
    <subcellularLocation>
        <location evidence="1">Cytoplasm</location>
    </subcellularLocation>
</comment>
<gene>
    <name evidence="7" type="primary">BRAT1</name>
</gene>
<evidence type="ECO:0000256" key="1">
    <source>
        <dbReference type="ARBA" id="ARBA00004496"/>
    </source>
</evidence>
<evidence type="ECO:0000313" key="6">
    <source>
        <dbReference type="Proteomes" id="UP000189704"/>
    </source>
</evidence>
<evidence type="ECO:0000256" key="2">
    <source>
        <dbReference type="ARBA" id="ARBA00022490"/>
    </source>
</evidence>
<evidence type="ECO:0000256" key="4">
    <source>
        <dbReference type="ARBA" id="ARBA00061308"/>
    </source>
</evidence>
<dbReference type="GO" id="GO:0005737">
    <property type="term" value="C:cytoplasm"/>
    <property type="evidence" value="ECO:0007669"/>
    <property type="project" value="UniProtKB-SubCell"/>
</dbReference>
<dbReference type="Gene3D" id="1.25.10.10">
    <property type="entry name" value="Leucine-rich Repeat Variant"/>
    <property type="match status" value="1"/>
</dbReference>
<evidence type="ECO:0000256" key="3">
    <source>
        <dbReference type="ARBA" id="ARBA00022737"/>
    </source>
</evidence>
<dbReference type="InterPro" id="IPR000357">
    <property type="entry name" value="HEAT"/>
</dbReference>
<dbReference type="InterPro" id="IPR016024">
    <property type="entry name" value="ARM-type_fold"/>
</dbReference>
<dbReference type="OrthoDB" id="10057956at2759"/>
<dbReference type="Pfam" id="PF02985">
    <property type="entry name" value="HEAT"/>
    <property type="match status" value="1"/>
</dbReference>
<evidence type="ECO:0000313" key="7">
    <source>
        <dbReference type="RefSeq" id="XP_008048165.1"/>
    </source>
</evidence>
<keyword evidence="6" id="KW-1185">Reference proteome</keyword>
<dbReference type="SUPFAM" id="SSF48371">
    <property type="entry name" value="ARM repeat"/>
    <property type="match status" value="1"/>
</dbReference>
<reference evidence="7" key="1">
    <citation type="submission" date="2025-08" db="UniProtKB">
        <authorList>
            <consortium name="RefSeq"/>
        </authorList>
    </citation>
    <scope>IDENTIFICATION</scope>
</reference>
<dbReference type="STRING" id="1868482.ENSTSYP00000016525"/>
<dbReference type="GO" id="GO:0006974">
    <property type="term" value="P:DNA damage response"/>
    <property type="evidence" value="ECO:0007669"/>
    <property type="project" value="InterPro"/>
</dbReference>
<dbReference type="InterPro" id="IPR038904">
    <property type="entry name" value="BRAT1"/>
</dbReference>
<protein>
    <submittedName>
        <fullName evidence="7">BRCA1-associated ATM activator 1</fullName>
    </submittedName>
</protein>
<dbReference type="PANTHER" id="PTHR21331">
    <property type="entry name" value="BRCA1-ASSOCIATED ATM ACTIVATOR 1"/>
    <property type="match status" value="1"/>
</dbReference>
<dbReference type="GO" id="GO:0008283">
    <property type="term" value="P:cell population proliferation"/>
    <property type="evidence" value="ECO:0007669"/>
    <property type="project" value="InterPro"/>
</dbReference>
<dbReference type="GeneID" id="103251392"/>
<keyword evidence="2" id="KW-0963">Cytoplasm</keyword>
<dbReference type="RefSeq" id="XP_008048165.1">
    <property type="nucleotide sequence ID" value="XM_008049974.1"/>
</dbReference>
<dbReference type="KEGG" id="csyr:103251392"/>
<proteinExistence type="inferred from homology"/>
<dbReference type="CTD" id="221927"/>
<dbReference type="AlphaFoldDB" id="A0A1U7SRK5"/>
<dbReference type="Proteomes" id="UP000189704">
    <property type="component" value="Unplaced"/>
</dbReference>
<comment type="similarity">
    <text evidence="4">Belongs to the BRAT1 family.</text>
</comment>
<sequence>MQPPLTLGGTDTFQPGPTPAPGTPGLTMDPECSRLLPALCAVLADPSQPVADDTCLEKLLDWFKTVTEAESSLLLLRENPCLVELLSQVLRAQDLSPGILSFSLRLAGMLAAQENCFQYLQQGELLPGLFGEAGPLSRAAWAVPSVRSGWIQGLQSLAAHPSALHFLTDRGAVDTVFSLQGDPSLFVASAASQLLVHVLALSMHGGEEERPCLPGDDWPACAQKIVGHIEESLCSTAIPKVTQALNVLTTTFGRCQSSWTEVLWVRLSPHVACLLERDPVPAAHSLVDLLLCVARSPVCGSSDGGLWKTAAWALGCLSPTHVGPLALGVLKLPHCPEALRTQAFGVLLQPLACVLRATAQAPGPPGLLDWTTDDATVVDTLLSSKSSCAGLLCRTLAHLEELQPLPQCPSPWPQALLLGAAVTILRLCDGSAVPASGIGGHLCGTLAGCVRVQRAALDFLGTLSQGTSAQELVMQALAILLECLESPGSSATVLKKALQATLKWLLRSATTHTLMFLRDLFPVLQKRLCSPCWEVRDSALEFLTQLSRHWGGECPAGCRACPWAHRSGVHRQLLAGPGSPGLAAPLGPLTEALGAACRVRLFEFAFRALFDCDRPVAQKACDLLLFLRDKMAPSGSLQEAGGGPDVASVEAALQRWRAGEQGQPLGDLEPRAVLAVLKSLDLEGLQGTLAESSDHVEKSPQSLLQDMLATVGVLQENQADCY</sequence>
<dbReference type="PANTHER" id="PTHR21331:SF2">
    <property type="entry name" value="BRCA1-ASSOCIATED ATM ACTIVATOR 1"/>
    <property type="match status" value="1"/>
</dbReference>
<keyword evidence="3" id="KW-0677">Repeat</keyword>
<feature type="region of interest" description="Disordered" evidence="5">
    <location>
        <begin position="1"/>
        <end position="25"/>
    </location>
</feature>
<name>A0A1U7SRK5_CARSF</name>
<organism evidence="6 7">
    <name type="scientific">Carlito syrichta</name>
    <name type="common">Philippine tarsier</name>
    <name type="synonym">Tarsius syrichta</name>
    <dbReference type="NCBI Taxonomy" id="1868482"/>
    <lineage>
        <taxon>Eukaryota</taxon>
        <taxon>Metazoa</taxon>
        <taxon>Chordata</taxon>
        <taxon>Craniata</taxon>
        <taxon>Vertebrata</taxon>
        <taxon>Euteleostomi</taxon>
        <taxon>Mammalia</taxon>
        <taxon>Eutheria</taxon>
        <taxon>Euarchontoglires</taxon>
        <taxon>Primates</taxon>
        <taxon>Haplorrhini</taxon>
        <taxon>Tarsiiformes</taxon>
        <taxon>Tarsiidae</taxon>
        <taxon>Carlito</taxon>
    </lineage>
</organism>
<dbReference type="InterPro" id="IPR011989">
    <property type="entry name" value="ARM-like"/>
</dbReference>